<keyword evidence="3" id="KW-1133">Transmembrane helix</keyword>
<dbReference type="EC" id="4.99.1.3" evidence="4 5"/>
<reference evidence="5 6" key="1">
    <citation type="submission" date="2018-09" db="EMBL/GenBank/DDBJ databases">
        <title>A high-quality reference genome of wild soybean provides a powerful tool to mine soybean genomes.</title>
        <authorList>
            <person name="Xie M."/>
            <person name="Chung C.Y.L."/>
            <person name="Li M.-W."/>
            <person name="Wong F.-L."/>
            <person name="Chan T.-F."/>
            <person name="Lam H.-M."/>
        </authorList>
    </citation>
    <scope>NUCLEOTIDE SEQUENCE [LARGE SCALE GENOMIC DNA]</scope>
    <source>
        <strain evidence="6">cv. W05</strain>
        <tissue evidence="5">Hypocotyl of etiolated seedlings</tissue>
    </source>
</reference>
<comment type="caution">
    <text evidence="5">The sequence shown here is derived from an EMBL/GenBank/DDBJ whole genome shotgun (WGS) entry which is preliminary data.</text>
</comment>
<evidence type="ECO:0000313" key="5">
    <source>
        <dbReference type="EMBL" id="RZB45846.1"/>
    </source>
</evidence>
<gene>
    <name evidence="5" type="ORF">D0Y65_050063</name>
</gene>
<dbReference type="AlphaFoldDB" id="A0A445FAI7"/>
<feature type="non-terminal residue" evidence="5">
    <location>
        <position position="1"/>
    </location>
</feature>
<name>A0A445FAI7_GLYSO</name>
<keyword evidence="1" id="KW-0479">Metal-binding</keyword>
<evidence type="ECO:0000313" key="6">
    <source>
        <dbReference type="Proteomes" id="UP000289340"/>
    </source>
</evidence>
<feature type="transmembrane region" description="Helical" evidence="3">
    <location>
        <begin position="152"/>
        <end position="173"/>
    </location>
</feature>
<keyword evidence="2 5" id="KW-0456">Lyase</keyword>
<evidence type="ECO:0000256" key="1">
    <source>
        <dbReference type="ARBA" id="ARBA00022723"/>
    </source>
</evidence>
<keyword evidence="6" id="KW-1185">Reference proteome</keyword>
<dbReference type="CDD" id="cd03416">
    <property type="entry name" value="CbiX_SirB_N"/>
    <property type="match status" value="1"/>
</dbReference>
<evidence type="ECO:0000313" key="4">
    <source>
        <dbReference type="EMBL" id="RZB45845.1"/>
    </source>
</evidence>
<dbReference type="EMBL" id="QZWG01000019">
    <property type="protein sequence ID" value="RZB45846.1"/>
    <property type="molecule type" value="Genomic_DNA"/>
</dbReference>
<dbReference type="Proteomes" id="UP000289340">
    <property type="component" value="Chromosome 19"/>
</dbReference>
<dbReference type="Gene3D" id="3.40.50.1400">
    <property type="match status" value="1"/>
</dbReference>
<sequence>VSDLFLVRYGSNINTDKGLIVHMGFGDYMFTAVAVSVAVINVSIVFECFADASHSCDAGEVSITLFSCLLKRCSCCSFSASFGTNPSWVPLKSSNSLCCSSKPRNLSRFLCLSTQNGGGFRENSGEVGRGDAAIIVDHGSRRKESNLMLSKLNPSVLCFITVFVLTPFIFLFFGGGVGVCVEPAHMELAEPSIRDAFQSCVEQGAHRIIVSPFFLFPGRHWSQVGSYICSGSILGVSIASAPIIAHAMDAGDALVDDHESQDLSEEEINVHHLLRLARKLWLPAFFFLTVCQTWTTQLQILFIKLTLFLLSTKPNPFSVYVFVDKLCQRYMHQETRFFKVKSLYASKIEVQDYKLLCLADVEVRDQKFTLVGILGSWWPILHLPFWEAFSFFRNRIGSILVKTT</sequence>
<dbReference type="SUPFAM" id="SSF53800">
    <property type="entry name" value="Chelatase"/>
    <property type="match status" value="1"/>
</dbReference>
<dbReference type="InterPro" id="IPR050963">
    <property type="entry name" value="Sirohydro_Cobaltochel/CbiX"/>
</dbReference>
<dbReference type="PANTHER" id="PTHR33542:SF3">
    <property type="entry name" value="SIROHYDROCHLORIN FERROCHELATASE, CHLOROPLASTIC"/>
    <property type="match status" value="1"/>
</dbReference>
<evidence type="ECO:0000256" key="2">
    <source>
        <dbReference type="ARBA" id="ARBA00023239"/>
    </source>
</evidence>
<organism evidence="5 6">
    <name type="scientific">Glycine soja</name>
    <name type="common">Wild soybean</name>
    <dbReference type="NCBI Taxonomy" id="3848"/>
    <lineage>
        <taxon>Eukaryota</taxon>
        <taxon>Viridiplantae</taxon>
        <taxon>Streptophyta</taxon>
        <taxon>Embryophyta</taxon>
        <taxon>Tracheophyta</taxon>
        <taxon>Spermatophyta</taxon>
        <taxon>Magnoliopsida</taxon>
        <taxon>eudicotyledons</taxon>
        <taxon>Gunneridae</taxon>
        <taxon>Pentapetalae</taxon>
        <taxon>rosids</taxon>
        <taxon>fabids</taxon>
        <taxon>Fabales</taxon>
        <taxon>Fabaceae</taxon>
        <taxon>Papilionoideae</taxon>
        <taxon>50 kb inversion clade</taxon>
        <taxon>NPAAA clade</taxon>
        <taxon>indigoferoid/millettioid clade</taxon>
        <taxon>Phaseoleae</taxon>
        <taxon>Glycine</taxon>
        <taxon>Glycine subgen. Soja</taxon>
    </lineage>
</organism>
<dbReference type="InterPro" id="IPR002762">
    <property type="entry name" value="CbiX-like"/>
</dbReference>
<dbReference type="EMBL" id="QZWG01000019">
    <property type="protein sequence ID" value="RZB45845.1"/>
    <property type="molecule type" value="Genomic_DNA"/>
</dbReference>
<accession>A0A445FAI7</accession>
<feature type="transmembrane region" description="Helical" evidence="3">
    <location>
        <begin position="28"/>
        <end position="46"/>
    </location>
</feature>
<protein>
    <submittedName>
        <fullName evidence="4">Sirohydrochlorin ferrochelatase, chloroplastic isoform A</fullName>
        <ecNumber evidence="4 5">4.99.1.3</ecNumber>
    </submittedName>
    <submittedName>
        <fullName evidence="5">Sirohydrochlorin ferrochelatase, chloroplastic isoform B</fullName>
    </submittedName>
</protein>
<dbReference type="Pfam" id="PF01903">
    <property type="entry name" value="CbiX"/>
    <property type="match status" value="1"/>
</dbReference>
<evidence type="ECO:0000256" key="3">
    <source>
        <dbReference type="SAM" id="Phobius"/>
    </source>
</evidence>
<proteinExistence type="predicted"/>
<dbReference type="GO" id="GO:0046872">
    <property type="term" value="F:metal ion binding"/>
    <property type="evidence" value="ECO:0007669"/>
    <property type="project" value="UniProtKB-KW"/>
</dbReference>
<keyword evidence="3" id="KW-0472">Membrane</keyword>
<keyword evidence="3" id="KW-0812">Transmembrane</keyword>
<dbReference type="PANTHER" id="PTHR33542">
    <property type="entry name" value="SIROHYDROCHLORIN FERROCHELATASE, CHLOROPLASTIC"/>
    <property type="match status" value="1"/>
</dbReference>
<feature type="transmembrane region" description="Helical" evidence="3">
    <location>
        <begin position="280"/>
        <end position="303"/>
    </location>
</feature>
<dbReference type="GO" id="GO:0016852">
    <property type="term" value="F:sirohydrochlorin cobaltochelatase activity"/>
    <property type="evidence" value="ECO:0007669"/>
    <property type="project" value="UniProtKB-EC"/>
</dbReference>